<evidence type="ECO:0000256" key="4">
    <source>
        <dbReference type="ARBA" id="ARBA00023002"/>
    </source>
</evidence>
<keyword evidence="9" id="KW-1185">Reference proteome</keyword>
<keyword evidence="6" id="KW-1133">Transmembrane helix</keyword>
<evidence type="ECO:0000256" key="3">
    <source>
        <dbReference type="ARBA" id="ARBA00022827"/>
    </source>
</evidence>
<dbReference type="PRINTS" id="PR00420">
    <property type="entry name" value="RNGMNOXGNASE"/>
</dbReference>
<feature type="transmembrane region" description="Helical" evidence="6">
    <location>
        <begin position="13"/>
        <end position="32"/>
    </location>
</feature>
<dbReference type="GO" id="GO:0071949">
    <property type="term" value="F:FAD binding"/>
    <property type="evidence" value="ECO:0007669"/>
    <property type="project" value="InterPro"/>
</dbReference>
<dbReference type="SUPFAM" id="SSF51905">
    <property type="entry name" value="FAD/NAD(P)-binding domain"/>
    <property type="match status" value="1"/>
</dbReference>
<evidence type="ECO:0000313" key="9">
    <source>
        <dbReference type="Proteomes" id="UP000019471"/>
    </source>
</evidence>
<dbReference type="PANTHER" id="PTHR13789">
    <property type="entry name" value="MONOOXYGENASE"/>
    <property type="match status" value="1"/>
</dbReference>
<reference evidence="8 9" key="1">
    <citation type="submission" date="2013-03" db="EMBL/GenBank/DDBJ databases">
        <title>The Genome Sequence of Cladophialophora psammophila CBS 110553.</title>
        <authorList>
            <consortium name="The Broad Institute Genomics Platform"/>
            <person name="Cuomo C."/>
            <person name="de Hoog S."/>
            <person name="Gorbushina A."/>
            <person name="Walker B."/>
            <person name="Young S.K."/>
            <person name="Zeng Q."/>
            <person name="Gargeya S."/>
            <person name="Fitzgerald M."/>
            <person name="Haas B."/>
            <person name="Abouelleil A."/>
            <person name="Allen A.W."/>
            <person name="Alvarado L."/>
            <person name="Arachchi H.M."/>
            <person name="Berlin A.M."/>
            <person name="Chapman S.B."/>
            <person name="Gainer-Dewar J."/>
            <person name="Goldberg J."/>
            <person name="Griggs A."/>
            <person name="Gujja S."/>
            <person name="Hansen M."/>
            <person name="Howarth C."/>
            <person name="Imamovic A."/>
            <person name="Ireland A."/>
            <person name="Larimer J."/>
            <person name="McCowan C."/>
            <person name="Murphy C."/>
            <person name="Pearson M."/>
            <person name="Poon T.W."/>
            <person name="Priest M."/>
            <person name="Roberts A."/>
            <person name="Saif S."/>
            <person name="Shea T."/>
            <person name="Sisk P."/>
            <person name="Sykes S."/>
            <person name="Wortman J."/>
            <person name="Nusbaum C."/>
            <person name="Birren B."/>
        </authorList>
    </citation>
    <scope>NUCLEOTIDE SEQUENCE [LARGE SCALE GENOMIC DNA]</scope>
    <source>
        <strain evidence="8 9">CBS 110553</strain>
    </source>
</reference>
<dbReference type="Proteomes" id="UP000019471">
    <property type="component" value="Unassembled WGS sequence"/>
</dbReference>
<evidence type="ECO:0000259" key="7">
    <source>
        <dbReference type="Pfam" id="PF01494"/>
    </source>
</evidence>
<accession>W9XNE1</accession>
<dbReference type="HOGENOM" id="CLU_009665_19_1_1"/>
<dbReference type="SUPFAM" id="SSF54373">
    <property type="entry name" value="FAD-linked reductases, C-terminal domain"/>
    <property type="match status" value="1"/>
</dbReference>
<evidence type="ECO:0000256" key="2">
    <source>
        <dbReference type="ARBA" id="ARBA00022630"/>
    </source>
</evidence>
<organism evidence="8 9">
    <name type="scientific">Cladophialophora psammophila CBS 110553</name>
    <dbReference type="NCBI Taxonomy" id="1182543"/>
    <lineage>
        <taxon>Eukaryota</taxon>
        <taxon>Fungi</taxon>
        <taxon>Dikarya</taxon>
        <taxon>Ascomycota</taxon>
        <taxon>Pezizomycotina</taxon>
        <taxon>Eurotiomycetes</taxon>
        <taxon>Chaetothyriomycetidae</taxon>
        <taxon>Chaetothyriales</taxon>
        <taxon>Herpotrichiellaceae</taxon>
        <taxon>Cladophialophora</taxon>
    </lineage>
</organism>
<evidence type="ECO:0000256" key="1">
    <source>
        <dbReference type="ARBA" id="ARBA00007992"/>
    </source>
</evidence>
<dbReference type="InterPro" id="IPR050493">
    <property type="entry name" value="FAD-dep_Monooxygenase_BioMet"/>
</dbReference>
<keyword evidence="6" id="KW-0812">Transmembrane</keyword>
<keyword evidence="2" id="KW-0285">Flavoprotein</keyword>
<dbReference type="AlphaFoldDB" id="W9XNE1"/>
<dbReference type="Pfam" id="PF01494">
    <property type="entry name" value="FAD_binding_3"/>
    <property type="match status" value="1"/>
</dbReference>
<evidence type="ECO:0000256" key="5">
    <source>
        <dbReference type="ARBA" id="ARBA00023033"/>
    </source>
</evidence>
<protein>
    <recommendedName>
        <fullName evidence="7">FAD-binding domain-containing protein</fullName>
    </recommendedName>
</protein>
<keyword evidence="4" id="KW-0560">Oxidoreductase</keyword>
<feature type="domain" description="FAD-binding" evidence="7">
    <location>
        <begin position="15"/>
        <end position="339"/>
    </location>
</feature>
<dbReference type="InterPro" id="IPR036188">
    <property type="entry name" value="FAD/NAD-bd_sf"/>
</dbReference>
<keyword evidence="3" id="KW-0274">FAD</keyword>
<dbReference type="STRING" id="1182543.W9XNE1"/>
<dbReference type="GeneID" id="19189069"/>
<dbReference type="OrthoDB" id="16820at2759"/>
<dbReference type="PANTHER" id="PTHR13789:SF236">
    <property type="entry name" value="MONOOXYGENASE, PUTATIVE (AFU_ORTHOLOGUE AFUA_6G12060)-RELATED"/>
    <property type="match status" value="1"/>
</dbReference>
<dbReference type="Gene3D" id="3.50.50.60">
    <property type="entry name" value="FAD/NAD(P)-binding domain"/>
    <property type="match status" value="1"/>
</dbReference>
<comment type="similarity">
    <text evidence="1">Belongs to the paxM FAD-dependent monooxygenase family.</text>
</comment>
<dbReference type="InterPro" id="IPR002938">
    <property type="entry name" value="FAD-bd"/>
</dbReference>
<dbReference type="EMBL" id="AMGX01000006">
    <property type="protein sequence ID" value="EXJ71844.1"/>
    <property type="molecule type" value="Genomic_DNA"/>
</dbReference>
<sequence length="459" mass="50885">MGSMSEHDWALDGLRVIVIGAGFGGLASAIALSKRGASVTVYESYPDMTKQGDVIMMGSNATVLLKRWGNVLPEIMKASSLPSHMNLITKEGKLILAQKLPSEFHGNPNVYTARGGAQAVFYEYAKSLGVDVVFGARVSEIYETADAAGIVANGVKHEADCIVAADGVHSKARGFVTGIPDRPKKSGFAVYRSWFPMSRLLENPLTKPLAESENPIFKIWISEDIHAICTTNPSLQRATCFVTHKANVKEDWNLPGNIDDMRRCVEGWDPQLLAAVNCIPEDCLIDYKLLWRDPVRKWISDGGRIALVGDAAHPHLPTSGTGGSQAIEDGTTIAVLLARTWANRDIPLAFRAFERLRYERTSLTQRMGWETRHVWHQTDWEAVAKNPELLSLPQPEWLNGCDAEKYAEDKFDAVISHLQKGTPFESTNVPPGHVHEDWTIDQMLAFEGKKVDKDFYKTR</sequence>
<proteinExistence type="inferred from homology"/>
<keyword evidence="6" id="KW-0472">Membrane</keyword>
<gene>
    <name evidence="8" type="ORF">A1O5_04345</name>
</gene>
<dbReference type="RefSeq" id="XP_007743142.1">
    <property type="nucleotide sequence ID" value="XM_007744952.1"/>
</dbReference>
<keyword evidence="5" id="KW-0503">Monooxygenase</keyword>
<comment type="caution">
    <text evidence="8">The sequence shown here is derived from an EMBL/GenBank/DDBJ whole genome shotgun (WGS) entry which is preliminary data.</text>
</comment>
<dbReference type="eggNOG" id="KOG2614">
    <property type="taxonomic scope" value="Eukaryota"/>
</dbReference>
<evidence type="ECO:0000256" key="6">
    <source>
        <dbReference type="SAM" id="Phobius"/>
    </source>
</evidence>
<evidence type="ECO:0000313" key="8">
    <source>
        <dbReference type="EMBL" id="EXJ71844.1"/>
    </source>
</evidence>
<name>W9XNE1_9EURO</name>
<dbReference type="GO" id="GO:0004497">
    <property type="term" value="F:monooxygenase activity"/>
    <property type="evidence" value="ECO:0007669"/>
    <property type="project" value="UniProtKB-KW"/>
</dbReference>